<evidence type="ECO:0000256" key="1">
    <source>
        <dbReference type="SAM" id="MobiDB-lite"/>
    </source>
</evidence>
<name>A0A9W7ZKK7_9FUNG</name>
<feature type="compositionally biased region" description="Pro residues" evidence="1">
    <location>
        <begin position="71"/>
        <end position="84"/>
    </location>
</feature>
<keyword evidence="3" id="KW-1185">Reference proteome</keyword>
<feature type="compositionally biased region" description="Polar residues" evidence="1">
    <location>
        <begin position="45"/>
        <end position="55"/>
    </location>
</feature>
<organism evidence="2 3">
    <name type="scientific">Mycoemilia scoparia</name>
    <dbReference type="NCBI Taxonomy" id="417184"/>
    <lineage>
        <taxon>Eukaryota</taxon>
        <taxon>Fungi</taxon>
        <taxon>Fungi incertae sedis</taxon>
        <taxon>Zoopagomycota</taxon>
        <taxon>Kickxellomycotina</taxon>
        <taxon>Kickxellomycetes</taxon>
        <taxon>Kickxellales</taxon>
        <taxon>Kickxellaceae</taxon>
        <taxon>Mycoemilia</taxon>
    </lineage>
</organism>
<accession>A0A9W7ZKK7</accession>
<evidence type="ECO:0000313" key="2">
    <source>
        <dbReference type="EMBL" id="KAJ1909987.1"/>
    </source>
</evidence>
<gene>
    <name evidence="2" type="ORF">H4219_006305</name>
</gene>
<feature type="region of interest" description="Disordered" evidence="1">
    <location>
        <begin position="45"/>
        <end position="105"/>
    </location>
</feature>
<proteinExistence type="predicted"/>
<reference evidence="2" key="1">
    <citation type="submission" date="2022-07" db="EMBL/GenBank/DDBJ databases">
        <title>Phylogenomic reconstructions and comparative analyses of Kickxellomycotina fungi.</title>
        <authorList>
            <person name="Reynolds N.K."/>
            <person name="Stajich J.E."/>
            <person name="Barry K."/>
            <person name="Grigoriev I.V."/>
            <person name="Crous P."/>
            <person name="Smith M.E."/>
        </authorList>
    </citation>
    <scope>NUCLEOTIDE SEQUENCE</scope>
    <source>
        <strain evidence="2">NBRC 100468</strain>
    </source>
</reference>
<dbReference type="Proteomes" id="UP001150538">
    <property type="component" value="Unassembled WGS sequence"/>
</dbReference>
<sequence>MIFPPPSNNHLVYTGIDIKKYPYMAQTLGRDGYIDFNASSHLFNPNFRVSSSQPTRGPAPTPRNGNGPRPSAAPQPTRAPPPGPSRGTVPAGGTRAGPRPAQPRK</sequence>
<comment type="caution">
    <text evidence="2">The sequence shown here is derived from an EMBL/GenBank/DDBJ whole genome shotgun (WGS) entry which is preliminary data.</text>
</comment>
<dbReference type="EMBL" id="JANBPU010000650">
    <property type="protein sequence ID" value="KAJ1909987.1"/>
    <property type="molecule type" value="Genomic_DNA"/>
</dbReference>
<dbReference type="AlphaFoldDB" id="A0A9W7ZKK7"/>
<protein>
    <submittedName>
        <fullName evidence="2">Uncharacterized protein</fullName>
    </submittedName>
</protein>
<evidence type="ECO:0000313" key="3">
    <source>
        <dbReference type="Proteomes" id="UP001150538"/>
    </source>
</evidence>